<protein>
    <submittedName>
        <fullName evidence="2">Uncharacterized protein</fullName>
    </submittedName>
</protein>
<accession>A0A1H4QLZ6</accession>
<proteinExistence type="predicted"/>
<gene>
    <name evidence="2" type="ORF">SAMN04490220_1053</name>
</gene>
<evidence type="ECO:0000313" key="3">
    <source>
        <dbReference type="Proteomes" id="UP000183407"/>
    </source>
</evidence>
<name>A0A1H4QLZ6_RHOJO</name>
<reference evidence="3" key="1">
    <citation type="submission" date="2016-10" db="EMBL/GenBank/DDBJ databases">
        <authorList>
            <person name="Varghese N."/>
        </authorList>
    </citation>
    <scope>NUCLEOTIDE SEQUENCE [LARGE SCALE GENOMIC DNA]</scope>
    <source>
        <strain evidence="3">DSM 44719</strain>
    </source>
</reference>
<sequence>MIRVGASGRCRPMPEKKHKPRPEPGPLGTGARVLVRRPSEADQTGRIIEDYAELTDTDERGHAWAPVHRWAVALDDGRLVFADTDDLTADPGTQGSTG</sequence>
<organism evidence="2 3">
    <name type="scientific">Rhodococcus jostii</name>
    <dbReference type="NCBI Taxonomy" id="132919"/>
    <lineage>
        <taxon>Bacteria</taxon>
        <taxon>Bacillati</taxon>
        <taxon>Actinomycetota</taxon>
        <taxon>Actinomycetes</taxon>
        <taxon>Mycobacteriales</taxon>
        <taxon>Nocardiaceae</taxon>
        <taxon>Rhodococcus</taxon>
    </lineage>
</organism>
<evidence type="ECO:0000313" key="2">
    <source>
        <dbReference type="EMBL" id="SEC20629.1"/>
    </source>
</evidence>
<dbReference type="EMBL" id="FNTL01000004">
    <property type="protein sequence ID" value="SEC20629.1"/>
    <property type="molecule type" value="Genomic_DNA"/>
</dbReference>
<dbReference type="AlphaFoldDB" id="A0A1H4QLZ6"/>
<feature type="region of interest" description="Disordered" evidence="1">
    <location>
        <begin position="1"/>
        <end position="47"/>
    </location>
</feature>
<evidence type="ECO:0000256" key="1">
    <source>
        <dbReference type="SAM" id="MobiDB-lite"/>
    </source>
</evidence>
<dbReference type="Proteomes" id="UP000183407">
    <property type="component" value="Unassembled WGS sequence"/>
</dbReference>